<dbReference type="Proteomes" id="UP000241010">
    <property type="component" value="Unassembled WGS sequence"/>
</dbReference>
<keyword evidence="4" id="KW-0067">ATP-binding</keyword>
<evidence type="ECO:0000313" key="7">
    <source>
        <dbReference type="Proteomes" id="UP000241010"/>
    </source>
</evidence>
<dbReference type="GO" id="GO:0016887">
    <property type="term" value="F:ATP hydrolysis activity"/>
    <property type="evidence" value="ECO:0007669"/>
    <property type="project" value="InterPro"/>
</dbReference>
<proteinExistence type="predicted"/>
<keyword evidence="3" id="KW-0547">Nucleotide-binding</keyword>
<evidence type="ECO:0000256" key="1">
    <source>
        <dbReference type="ARBA" id="ARBA00004417"/>
    </source>
</evidence>
<feature type="domain" description="ABC transporter" evidence="5">
    <location>
        <begin position="278"/>
        <end position="519"/>
    </location>
</feature>
<dbReference type="InterPro" id="IPR027417">
    <property type="entry name" value="P-loop_NTPase"/>
</dbReference>
<dbReference type="EMBL" id="PZKG01000020">
    <property type="protein sequence ID" value="PTE22532.1"/>
    <property type="molecule type" value="Genomic_DNA"/>
</dbReference>
<name>A0A2T4JX82_9RHOB</name>
<evidence type="ECO:0000256" key="2">
    <source>
        <dbReference type="ARBA" id="ARBA00022448"/>
    </source>
</evidence>
<reference evidence="6 7" key="1">
    <citation type="submission" date="2018-03" db="EMBL/GenBank/DDBJ databases">
        <title>Cereibacter changlensis.</title>
        <authorList>
            <person name="Meyer T.E."/>
            <person name="Miller S."/>
            <person name="Lodha T."/>
            <person name="Gandham S."/>
            <person name="Chintalapati S."/>
            <person name="Chintalapati V.R."/>
        </authorList>
    </citation>
    <scope>NUCLEOTIDE SEQUENCE [LARGE SCALE GENOMIC DNA]</scope>
    <source>
        <strain evidence="6 7">JA139</strain>
    </source>
</reference>
<dbReference type="PANTHER" id="PTHR43776:SF8">
    <property type="entry name" value="ABC TRANSPORTER, ATP-BINDING PROTEIN"/>
    <property type="match status" value="1"/>
</dbReference>
<dbReference type="GO" id="GO:0055085">
    <property type="term" value="P:transmembrane transport"/>
    <property type="evidence" value="ECO:0007669"/>
    <property type="project" value="UniProtKB-ARBA"/>
</dbReference>
<protein>
    <submittedName>
        <fullName evidence="6">ABC transporter</fullName>
    </submittedName>
</protein>
<sequence length="544" mass="59168">MAEPLLTIEGLRIEATAYPPGEPPRDVVLVEDVSFALEKGKVLGLIGESGAGKSTIGLSSMAYGRGGVRLTGGAIRLNGRDIRLAGSSDLRKLRGREVTYVAQSAAAAFNPALRLMDQVIETSLRHGILSKEAAEKRAISLFRKLGLPNPESIGRRYPHQVSGGQLQRVMTAMALCPKPDLVIFDEPTTALDVTTQIEVLAAIKEAIADTGVAALYITHDLAVVAQVADAIMVLRAGKKVEYGTTQQIIETPREDYTRALVSVRSIDHKEKAEAELVLSVRNVTARYRGTNFDVLKNINVDLPAGQTLAVVGESGSGKSTLARVITGLLPASRGEINFAGRVLSPELRARSKDDLRELQMIYQMADTAMNPRQTVGTIIGRPLEFYFGLKGEARRKRVQELLDQIEMGSGYIDRYPAELSGGQKQRVCIARALAAKPKLIICDEVTSALDPLVADGILKLLLELQAQEHVAYLFITHDLATVRAIADRIAVMYRGEVVRYGTKTDVLSPPFDDYTDLLLSSVPEMKLGWLEKVIETRSMEAAGN</sequence>
<dbReference type="InterPro" id="IPR013563">
    <property type="entry name" value="Oligopep_ABC_C"/>
</dbReference>
<dbReference type="RefSeq" id="WP_107663141.1">
    <property type="nucleotide sequence ID" value="NZ_PZKG01000020.1"/>
</dbReference>
<evidence type="ECO:0000259" key="5">
    <source>
        <dbReference type="PROSITE" id="PS50893"/>
    </source>
</evidence>
<feature type="domain" description="ABC transporter" evidence="5">
    <location>
        <begin position="11"/>
        <end position="261"/>
    </location>
</feature>
<dbReference type="CDD" id="cd03257">
    <property type="entry name" value="ABC_NikE_OppD_transporters"/>
    <property type="match status" value="2"/>
</dbReference>
<comment type="caution">
    <text evidence="6">The sequence shown here is derived from an EMBL/GenBank/DDBJ whole genome shotgun (WGS) entry which is preliminary data.</text>
</comment>
<evidence type="ECO:0000256" key="4">
    <source>
        <dbReference type="ARBA" id="ARBA00022840"/>
    </source>
</evidence>
<comment type="subcellular location">
    <subcellularLocation>
        <location evidence="1">Cell inner membrane</location>
        <topology evidence="1">Peripheral membrane protein</topology>
    </subcellularLocation>
</comment>
<dbReference type="GO" id="GO:0015833">
    <property type="term" value="P:peptide transport"/>
    <property type="evidence" value="ECO:0007669"/>
    <property type="project" value="InterPro"/>
</dbReference>
<dbReference type="FunFam" id="3.40.50.300:FF:002585">
    <property type="entry name" value="Glutathione import ATP-binding protein GsiA"/>
    <property type="match status" value="1"/>
</dbReference>
<keyword evidence="7" id="KW-1185">Reference proteome</keyword>
<evidence type="ECO:0000313" key="6">
    <source>
        <dbReference type="EMBL" id="PTE22532.1"/>
    </source>
</evidence>
<organism evidence="6 7">
    <name type="scientific">Cereibacter changlensis JA139</name>
    <dbReference type="NCBI Taxonomy" id="1188249"/>
    <lineage>
        <taxon>Bacteria</taxon>
        <taxon>Pseudomonadati</taxon>
        <taxon>Pseudomonadota</taxon>
        <taxon>Alphaproteobacteria</taxon>
        <taxon>Rhodobacterales</taxon>
        <taxon>Paracoccaceae</taxon>
        <taxon>Cereibacter</taxon>
    </lineage>
</organism>
<dbReference type="PROSITE" id="PS50893">
    <property type="entry name" value="ABC_TRANSPORTER_2"/>
    <property type="match status" value="2"/>
</dbReference>
<dbReference type="AlphaFoldDB" id="A0A2T4JX82"/>
<dbReference type="PROSITE" id="PS00211">
    <property type="entry name" value="ABC_TRANSPORTER_1"/>
    <property type="match status" value="1"/>
</dbReference>
<dbReference type="InterPro" id="IPR017871">
    <property type="entry name" value="ABC_transporter-like_CS"/>
</dbReference>
<dbReference type="Pfam" id="PF00005">
    <property type="entry name" value="ABC_tran"/>
    <property type="match status" value="2"/>
</dbReference>
<dbReference type="GO" id="GO:0005886">
    <property type="term" value="C:plasma membrane"/>
    <property type="evidence" value="ECO:0007669"/>
    <property type="project" value="UniProtKB-SubCell"/>
</dbReference>
<dbReference type="PANTHER" id="PTHR43776">
    <property type="entry name" value="TRANSPORT ATP-BINDING PROTEIN"/>
    <property type="match status" value="1"/>
</dbReference>
<dbReference type="SMART" id="SM00382">
    <property type="entry name" value="AAA"/>
    <property type="match status" value="2"/>
</dbReference>
<keyword evidence="2" id="KW-0813">Transport</keyword>
<dbReference type="OrthoDB" id="9802264at2"/>
<dbReference type="Gene3D" id="3.40.50.300">
    <property type="entry name" value="P-loop containing nucleotide triphosphate hydrolases"/>
    <property type="match status" value="2"/>
</dbReference>
<gene>
    <name evidence="6" type="ORF">C5F48_06715</name>
</gene>
<dbReference type="NCBIfam" id="NF007739">
    <property type="entry name" value="PRK10419.1"/>
    <property type="match status" value="2"/>
</dbReference>
<evidence type="ECO:0000256" key="3">
    <source>
        <dbReference type="ARBA" id="ARBA00022741"/>
    </source>
</evidence>
<dbReference type="InterPro" id="IPR003439">
    <property type="entry name" value="ABC_transporter-like_ATP-bd"/>
</dbReference>
<dbReference type="SUPFAM" id="SSF52540">
    <property type="entry name" value="P-loop containing nucleoside triphosphate hydrolases"/>
    <property type="match status" value="2"/>
</dbReference>
<dbReference type="InterPro" id="IPR050319">
    <property type="entry name" value="ABC_transp_ATP-bind"/>
</dbReference>
<dbReference type="GO" id="GO:0005524">
    <property type="term" value="F:ATP binding"/>
    <property type="evidence" value="ECO:0007669"/>
    <property type="project" value="UniProtKB-KW"/>
</dbReference>
<accession>A0A2T4JX82</accession>
<dbReference type="InterPro" id="IPR003593">
    <property type="entry name" value="AAA+_ATPase"/>
</dbReference>
<dbReference type="Pfam" id="PF08352">
    <property type="entry name" value="oligo_HPY"/>
    <property type="match status" value="2"/>
</dbReference>